<accession>A0A7X0SHY0</accession>
<dbReference type="SUPFAM" id="SSF46689">
    <property type="entry name" value="Homeodomain-like"/>
    <property type="match status" value="1"/>
</dbReference>
<dbReference type="Pfam" id="PF16925">
    <property type="entry name" value="TetR_C_13"/>
    <property type="match status" value="1"/>
</dbReference>
<evidence type="ECO:0000256" key="1">
    <source>
        <dbReference type="ARBA" id="ARBA00023015"/>
    </source>
</evidence>
<dbReference type="PROSITE" id="PS50977">
    <property type="entry name" value="HTH_TETR_2"/>
    <property type="match status" value="1"/>
</dbReference>
<comment type="caution">
    <text evidence="6">The sequence shown here is derived from an EMBL/GenBank/DDBJ whole genome shotgun (WGS) entry which is preliminary data.</text>
</comment>
<feature type="DNA-binding region" description="H-T-H motif" evidence="4">
    <location>
        <begin position="32"/>
        <end position="51"/>
    </location>
</feature>
<keyword evidence="2 4" id="KW-0238">DNA-binding</keyword>
<organism evidence="6 7">
    <name type="scientific">Cohnella zeiphila</name>
    <dbReference type="NCBI Taxonomy" id="2761120"/>
    <lineage>
        <taxon>Bacteria</taxon>
        <taxon>Bacillati</taxon>
        <taxon>Bacillota</taxon>
        <taxon>Bacilli</taxon>
        <taxon>Bacillales</taxon>
        <taxon>Paenibacillaceae</taxon>
        <taxon>Cohnella</taxon>
    </lineage>
</organism>
<sequence length="196" mass="21846">MSKSGRPREFEDTTVIDAAMEVFWKNGYEACSTDDLCKGTGLGRGSLYNAFGSKHELYEQALLRYHRAGIDAQIDILRRPGRLRERLRALLEWAIREDFSDAGRRGCLIINAAMERAQKDPAVERIFKQHVDRLGQALSEAIEEGRNAGEVPSGRRTSELAALFLSSYYGLRVLNAAAQNRGMADQVAEGVLNVLN</sequence>
<dbReference type="PANTHER" id="PTHR47506">
    <property type="entry name" value="TRANSCRIPTIONAL REGULATORY PROTEIN"/>
    <property type="match status" value="1"/>
</dbReference>
<protein>
    <submittedName>
        <fullName evidence="6">TetR/AcrR family transcriptional regulator</fullName>
    </submittedName>
</protein>
<keyword evidence="7" id="KW-1185">Reference proteome</keyword>
<dbReference type="InterPro" id="IPR036271">
    <property type="entry name" value="Tet_transcr_reg_TetR-rel_C_sf"/>
</dbReference>
<dbReference type="InterPro" id="IPR009057">
    <property type="entry name" value="Homeodomain-like_sf"/>
</dbReference>
<dbReference type="Pfam" id="PF00440">
    <property type="entry name" value="TetR_N"/>
    <property type="match status" value="1"/>
</dbReference>
<dbReference type="PROSITE" id="PS01081">
    <property type="entry name" value="HTH_TETR_1"/>
    <property type="match status" value="1"/>
</dbReference>
<evidence type="ECO:0000259" key="5">
    <source>
        <dbReference type="PROSITE" id="PS50977"/>
    </source>
</evidence>
<keyword evidence="3" id="KW-0804">Transcription</keyword>
<keyword evidence="1" id="KW-0805">Transcription regulation</keyword>
<dbReference type="InterPro" id="IPR023772">
    <property type="entry name" value="DNA-bd_HTH_TetR-type_CS"/>
</dbReference>
<dbReference type="Gene3D" id="1.10.357.10">
    <property type="entry name" value="Tetracycline Repressor, domain 2"/>
    <property type="match status" value="1"/>
</dbReference>
<gene>
    <name evidence="6" type="ORF">H7C18_04725</name>
</gene>
<dbReference type="Gene3D" id="1.10.10.60">
    <property type="entry name" value="Homeodomain-like"/>
    <property type="match status" value="1"/>
</dbReference>
<dbReference type="InterPro" id="IPR001647">
    <property type="entry name" value="HTH_TetR"/>
</dbReference>
<name>A0A7X0SHY0_9BACL</name>
<dbReference type="PRINTS" id="PR00455">
    <property type="entry name" value="HTHTETR"/>
</dbReference>
<dbReference type="GO" id="GO:0003677">
    <property type="term" value="F:DNA binding"/>
    <property type="evidence" value="ECO:0007669"/>
    <property type="project" value="UniProtKB-UniRule"/>
</dbReference>
<evidence type="ECO:0000256" key="3">
    <source>
        <dbReference type="ARBA" id="ARBA00023163"/>
    </source>
</evidence>
<evidence type="ECO:0000313" key="7">
    <source>
        <dbReference type="Proteomes" id="UP000564644"/>
    </source>
</evidence>
<evidence type="ECO:0000313" key="6">
    <source>
        <dbReference type="EMBL" id="MBB6730196.1"/>
    </source>
</evidence>
<evidence type="ECO:0000256" key="4">
    <source>
        <dbReference type="PROSITE-ProRule" id="PRU00335"/>
    </source>
</evidence>
<dbReference type="InterPro" id="IPR011075">
    <property type="entry name" value="TetR_C"/>
</dbReference>
<dbReference type="RefSeq" id="WP_185127862.1">
    <property type="nucleotide sequence ID" value="NZ_JACJVO010000005.1"/>
</dbReference>
<feature type="domain" description="HTH tetR-type" evidence="5">
    <location>
        <begin position="9"/>
        <end position="69"/>
    </location>
</feature>
<dbReference type="EMBL" id="JACJVO010000005">
    <property type="protein sequence ID" value="MBB6730196.1"/>
    <property type="molecule type" value="Genomic_DNA"/>
</dbReference>
<dbReference type="AlphaFoldDB" id="A0A7X0SHY0"/>
<dbReference type="PANTHER" id="PTHR47506:SF1">
    <property type="entry name" value="HTH-TYPE TRANSCRIPTIONAL REGULATOR YJDC"/>
    <property type="match status" value="1"/>
</dbReference>
<dbReference type="SUPFAM" id="SSF48498">
    <property type="entry name" value="Tetracyclin repressor-like, C-terminal domain"/>
    <property type="match status" value="1"/>
</dbReference>
<reference evidence="6 7" key="1">
    <citation type="submission" date="2020-08" db="EMBL/GenBank/DDBJ databases">
        <title>Cohnella phylogeny.</title>
        <authorList>
            <person name="Dunlap C."/>
        </authorList>
    </citation>
    <scope>NUCLEOTIDE SEQUENCE [LARGE SCALE GENOMIC DNA]</scope>
    <source>
        <strain evidence="6 7">CBP 2801</strain>
    </source>
</reference>
<proteinExistence type="predicted"/>
<evidence type="ECO:0000256" key="2">
    <source>
        <dbReference type="ARBA" id="ARBA00023125"/>
    </source>
</evidence>
<dbReference type="Proteomes" id="UP000564644">
    <property type="component" value="Unassembled WGS sequence"/>
</dbReference>